<keyword evidence="8" id="KW-1185">Reference proteome</keyword>
<dbReference type="Pfam" id="PF06629">
    <property type="entry name" value="MipA"/>
    <property type="match status" value="1"/>
</dbReference>
<evidence type="ECO:0000313" key="7">
    <source>
        <dbReference type="EMBL" id="MFC5517509.1"/>
    </source>
</evidence>
<organism evidence="7 8">
    <name type="scientific">Kaistia terrae</name>
    <dbReference type="NCBI Taxonomy" id="537017"/>
    <lineage>
        <taxon>Bacteria</taxon>
        <taxon>Pseudomonadati</taxon>
        <taxon>Pseudomonadota</taxon>
        <taxon>Alphaproteobacteria</taxon>
        <taxon>Hyphomicrobiales</taxon>
        <taxon>Kaistiaceae</taxon>
        <taxon>Kaistia</taxon>
    </lineage>
</organism>
<evidence type="ECO:0000313" key="8">
    <source>
        <dbReference type="Proteomes" id="UP001596150"/>
    </source>
</evidence>
<comment type="subcellular location">
    <subcellularLocation>
        <location evidence="1">Cell outer membrane</location>
    </subcellularLocation>
</comment>
<dbReference type="RefSeq" id="WP_266346486.1">
    <property type="nucleotide sequence ID" value="NZ_JAPKNH010000019.1"/>
</dbReference>
<evidence type="ECO:0000256" key="2">
    <source>
        <dbReference type="ARBA" id="ARBA00005722"/>
    </source>
</evidence>
<keyword evidence="3 6" id="KW-0732">Signal</keyword>
<comment type="similarity">
    <text evidence="2">Belongs to the MipA/OmpV family.</text>
</comment>
<proteinExistence type="inferred from homology"/>
<name>A0ABW0Q4E7_9HYPH</name>
<keyword evidence="5" id="KW-0998">Cell outer membrane</keyword>
<evidence type="ECO:0000256" key="5">
    <source>
        <dbReference type="ARBA" id="ARBA00023237"/>
    </source>
</evidence>
<dbReference type="Proteomes" id="UP001596150">
    <property type="component" value="Unassembled WGS sequence"/>
</dbReference>
<evidence type="ECO:0000256" key="3">
    <source>
        <dbReference type="ARBA" id="ARBA00022729"/>
    </source>
</evidence>
<feature type="chain" id="PRO_5046399664" evidence="6">
    <location>
        <begin position="29"/>
        <end position="280"/>
    </location>
</feature>
<dbReference type="InterPro" id="IPR010583">
    <property type="entry name" value="MipA"/>
</dbReference>
<evidence type="ECO:0000256" key="1">
    <source>
        <dbReference type="ARBA" id="ARBA00004442"/>
    </source>
</evidence>
<evidence type="ECO:0000256" key="4">
    <source>
        <dbReference type="ARBA" id="ARBA00023136"/>
    </source>
</evidence>
<keyword evidence="4" id="KW-0472">Membrane</keyword>
<gene>
    <name evidence="7" type="ORF">ACFPP9_17135</name>
</gene>
<protein>
    <submittedName>
        <fullName evidence="7">MipA/OmpV family protein</fullName>
    </submittedName>
</protein>
<reference evidence="8" key="1">
    <citation type="journal article" date="2019" name="Int. J. Syst. Evol. Microbiol.">
        <title>The Global Catalogue of Microorganisms (GCM) 10K type strain sequencing project: providing services to taxonomists for standard genome sequencing and annotation.</title>
        <authorList>
            <consortium name="The Broad Institute Genomics Platform"/>
            <consortium name="The Broad Institute Genome Sequencing Center for Infectious Disease"/>
            <person name="Wu L."/>
            <person name="Ma J."/>
        </authorList>
    </citation>
    <scope>NUCLEOTIDE SEQUENCE [LARGE SCALE GENOMIC DNA]</scope>
    <source>
        <strain evidence="8">KACC 12633</strain>
    </source>
</reference>
<feature type="signal peptide" evidence="6">
    <location>
        <begin position="1"/>
        <end position="28"/>
    </location>
</feature>
<evidence type="ECO:0000256" key="6">
    <source>
        <dbReference type="SAM" id="SignalP"/>
    </source>
</evidence>
<comment type="caution">
    <text evidence="7">The sequence shown here is derived from an EMBL/GenBank/DDBJ whole genome shotgun (WGS) entry which is preliminary data.</text>
</comment>
<dbReference type="EMBL" id="JBHSML010000010">
    <property type="protein sequence ID" value="MFC5517509.1"/>
    <property type="molecule type" value="Genomic_DNA"/>
</dbReference>
<dbReference type="PANTHER" id="PTHR38776:SF1">
    <property type="entry name" value="MLTA-INTERACTING PROTEIN-RELATED"/>
    <property type="match status" value="1"/>
</dbReference>
<accession>A0ABW0Q4E7</accession>
<sequence length="280" mass="29825">MSLSFTIFARMITMLAGVGSLLTAPAAAADLFTPDLVGPAATVDQGRFGYFSDNLAKWNVVLGAGAMIAPKFEGSKEYKVSPVPFVSASFGDRVVVDPRGLTVNIYKTHGFSFGVRGGYDLGRKEDDSDHLQGLGDIDAGGVVGGTIAYELGAFEIYSSLEKIIGGSDGMEAKLGMDVFQRLDRFVFRSGVSATWADSKYMETYFGVAPEQSANSGLAVYQAGAGFKRVDLEASVTYMASENWMVRGQAAVGYLLGDAADSPIVQDKLQPSAMLMVGYRF</sequence>
<dbReference type="PANTHER" id="PTHR38776">
    <property type="entry name" value="MLTA-INTERACTING PROTEIN-RELATED"/>
    <property type="match status" value="1"/>
</dbReference>